<dbReference type="EMBL" id="SMKU01000002">
    <property type="protein sequence ID" value="TDD97566.1"/>
    <property type="molecule type" value="Genomic_DNA"/>
</dbReference>
<reference evidence="1 2" key="1">
    <citation type="submission" date="2019-03" db="EMBL/GenBank/DDBJ databases">
        <title>Draft genome sequences of novel Actinobacteria.</title>
        <authorList>
            <person name="Sahin N."/>
            <person name="Ay H."/>
            <person name="Saygin H."/>
        </authorList>
    </citation>
    <scope>NUCLEOTIDE SEQUENCE [LARGE SCALE GENOMIC DNA]</scope>
    <source>
        <strain evidence="1 2">H3C3</strain>
    </source>
</reference>
<name>A0A4R5CF48_9ACTN</name>
<proteinExistence type="predicted"/>
<evidence type="ECO:0000313" key="1">
    <source>
        <dbReference type="EMBL" id="TDD97566.1"/>
    </source>
</evidence>
<dbReference type="OrthoDB" id="3482146at2"/>
<sequence length="115" mass="12492">MNVSRDEYITGLRAIADLLEKIPELPHYEYGHPSFAVTGNEEEAFAAIGAAADALAKAGIPYERYEGPGAVGVEIAVAGMRYAFSRIDERRSAEDEARRSYCHNVQVEGEEAGDA</sequence>
<dbReference type="AlphaFoldDB" id="A0A4R5CF48"/>
<dbReference type="RefSeq" id="WP_131888728.1">
    <property type="nucleotide sequence ID" value="NZ_SMKU01000002.1"/>
</dbReference>
<gene>
    <name evidence="1" type="ORF">E1298_00620</name>
</gene>
<evidence type="ECO:0000313" key="2">
    <source>
        <dbReference type="Proteomes" id="UP000294513"/>
    </source>
</evidence>
<accession>A0A4R5CF48</accession>
<dbReference type="Proteomes" id="UP000294513">
    <property type="component" value="Unassembled WGS sequence"/>
</dbReference>
<organism evidence="1 2">
    <name type="scientific">Actinomadura rubrisoli</name>
    <dbReference type="NCBI Taxonomy" id="2530368"/>
    <lineage>
        <taxon>Bacteria</taxon>
        <taxon>Bacillati</taxon>
        <taxon>Actinomycetota</taxon>
        <taxon>Actinomycetes</taxon>
        <taxon>Streptosporangiales</taxon>
        <taxon>Thermomonosporaceae</taxon>
        <taxon>Actinomadura</taxon>
    </lineage>
</organism>
<keyword evidence="2" id="KW-1185">Reference proteome</keyword>
<protein>
    <submittedName>
        <fullName evidence="1">Uncharacterized protein</fullName>
    </submittedName>
</protein>
<comment type="caution">
    <text evidence="1">The sequence shown here is derived from an EMBL/GenBank/DDBJ whole genome shotgun (WGS) entry which is preliminary data.</text>
</comment>